<dbReference type="InterPro" id="IPR021842">
    <property type="entry name" value="DUF3435"/>
</dbReference>
<dbReference type="Pfam" id="PF11917">
    <property type="entry name" value="DUF3435"/>
    <property type="match status" value="1"/>
</dbReference>
<evidence type="ECO:0000313" key="3">
    <source>
        <dbReference type="EMBL" id="KAF2271518.1"/>
    </source>
</evidence>
<dbReference type="OrthoDB" id="3799483at2759"/>
<evidence type="ECO:0000256" key="1">
    <source>
        <dbReference type="SAM" id="MobiDB-lite"/>
    </source>
</evidence>
<protein>
    <recommendedName>
        <fullName evidence="2">C2H2-type domain-containing protein</fullName>
    </recommendedName>
</protein>
<evidence type="ECO:0000313" key="4">
    <source>
        <dbReference type="Proteomes" id="UP000800097"/>
    </source>
</evidence>
<gene>
    <name evidence="3" type="ORF">EI97DRAFT_487294</name>
</gene>
<accession>A0A6A6J6C4</accession>
<sequence length="827" mass="92941">MPPKAAHTAQKPTDKRARAWAKLVADQEQVNKIIAGAKLSKFFDPGAPGTVRYRKRIEGDFEAFVKEVHNLHERQDIWNSSTFLDFSKQYMAGYAAISKGLFGAKVKASTLWRAKFALYFWAVRHIDDFATIFPAWHSELSAHIAQTALEYDLSTMKHEKNNLGEIEISLIFKEIMKLKTGLLNAKQHYTAILLAWTTSARPGSFTIARGYEKGAPTGVEGVTRSTDETLYWKDVQFVRMEDGIAARVTLHYTKGYRNPHAADQLVDPSRTFTFVPTRGTRFEFDLSLILFGLAYNRGLFTQTLDQILEGDEMFIPTRPEVAAQPVFVAANQAGSIVPNKGMTPEALNDKLKELCRRIGLLKRNTYYSLRRTAIIETRRTHGEAAARNLAFHVPDSGSLFAYDNVGFGDEDMTAFRLGEENGMTRKEIGEYFSQARIARIVPDASGSLKDLPAMLTETAKAKLPGDPEYIAMEKELKNLYDRIFQELKSRQESGQIPDDVAIPWGYSGQKAALYQKLMSAYGLGELEDELASLLARRKTLHKSLRNRFRNEALKEFQEENKKNLKALKTGAKRPVFGKGRQPEGFRNLDTSAADAAISALEREQAPIMQRQNLDDYVDEESDAGVDADVLEEEQEFTRQEPECWEDLGDDVTIRVDRVDEEGEVAQPEARLQFLKEWIAKGDSEIPTSGLRCPRCQADPTTSDAEKTRVYALARLNIHLKTDFHSREQQLRRAWRIDQAASNSQRTPCPCCGIFFNGRTAFFKHLHEAHPEEFWEGGEEESDGNESDAAGDDGGNSDDGDGSDGDGNDNVSSGRRTRNKGKGKARQE</sequence>
<feature type="region of interest" description="Disordered" evidence="1">
    <location>
        <begin position="773"/>
        <end position="827"/>
    </location>
</feature>
<dbReference type="InterPro" id="IPR013087">
    <property type="entry name" value="Znf_C2H2_type"/>
</dbReference>
<evidence type="ECO:0000259" key="2">
    <source>
        <dbReference type="PROSITE" id="PS00028"/>
    </source>
</evidence>
<dbReference type="AlphaFoldDB" id="A0A6A6J6C4"/>
<feature type="compositionally biased region" description="Acidic residues" evidence="1">
    <location>
        <begin position="773"/>
        <end position="806"/>
    </location>
</feature>
<keyword evidence="4" id="KW-1185">Reference proteome</keyword>
<name>A0A6A6J6C4_WESOR</name>
<organism evidence="3 4">
    <name type="scientific">Westerdykella ornata</name>
    <dbReference type="NCBI Taxonomy" id="318751"/>
    <lineage>
        <taxon>Eukaryota</taxon>
        <taxon>Fungi</taxon>
        <taxon>Dikarya</taxon>
        <taxon>Ascomycota</taxon>
        <taxon>Pezizomycotina</taxon>
        <taxon>Dothideomycetes</taxon>
        <taxon>Pleosporomycetidae</taxon>
        <taxon>Pleosporales</taxon>
        <taxon>Sporormiaceae</taxon>
        <taxon>Westerdykella</taxon>
    </lineage>
</organism>
<dbReference type="PROSITE" id="PS00028">
    <property type="entry name" value="ZINC_FINGER_C2H2_1"/>
    <property type="match status" value="1"/>
</dbReference>
<proteinExistence type="predicted"/>
<dbReference type="EMBL" id="ML986539">
    <property type="protein sequence ID" value="KAF2271518.1"/>
    <property type="molecule type" value="Genomic_DNA"/>
</dbReference>
<dbReference type="Proteomes" id="UP000800097">
    <property type="component" value="Unassembled WGS sequence"/>
</dbReference>
<reference evidence="3" key="1">
    <citation type="journal article" date="2020" name="Stud. Mycol.">
        <title>101 Dothideomycetes genomes: a test case for predicting lifestyles and emergence of pathogens.</title>
        <authorList>
            <person name="Haridas S."/>
            <person name="Albert R."/>
            <person name="Binder M."/>
            <person name="Bloem J."/>
            <person name="Labutti K."/>
            <person name="Salamov A."/>
            <person name="Andreopoulos B."/>
            <person name="Baker S."/>
            <person name="Barry K."/>
            <person name="Bills G."/>
            <person name="Bluhm B."/>
            <person name="Cannon C."/>
            <person name="Castanera R."/>
            <person name="Culley D."/>
            <person name="Daum C."/>
            <person name="Ezra D."/>
            <person name="Gonzalez J."/>
            <person name="Henrissat B."/>
            <person name="Kuo A."/>
            <person name="Liang C."/>
            <person name="Lipzen A."/>
            <person name="Lutzoni F."/>
            <person name="Magnuson J."/>
            <person name="Mondo S."/>
            <person name="Nolan M."/>
            <person name="Ohm R."/>
            <person name="Pangilinan J."/>
            <person name="Park H.-J."/>
            <person name="Ramirez L."/>
            <person name="Alfaro M."/>
            <person name="Sun H."/>
            <person name="Tritt A."/>
            <person name="Yoshinaga Y."/>
            <person name="Zwiers L.-H."/>
            <person name="Turgeon B."/>
            <person name="Goodwin S."/>
            <person name="Spatafora J."/>
            <person name="Crous P."/>
            <person name="Grigoriev I."/>
        </authorList>
    </citation>
    <scope>NUCLEOTIDE SEQUENCE</scope>
    <source>
        <strain evidence="3">CBS 379.55</strain>
    </source>
</reference>
<dbReference type="GeneID" id="54555354"/>
<dbReference type="RefSeq" id="XP_033649057.1">
    <property type="nucleotide sequence ID" value="XM_033802179.1"/>
</dbReference>
<feature type="compositionally biased region" description="Basic residues" evidence="1">
    <location>
        <begin position="814"/>
        <end position="827"/>
    </location>
</feature>
<feature type="domain" description="C2H2-type" evidence="2">
    <location>
        <begin position="748"/>
        <end position="769"/>
    </location>
</feature>